<evidence type="ECO:0000313" key="1">
    <source>
        <dbReference type="EMBL" id="KAG0147365.1"/>
    </source>
</evidence>
<protein>
    <submittedName>
        <fullName evidence="1">Uncharacterized protein</fullName>
    </submittedName>
</protein>
<comment type="caution">
    <text evidence="1">The sequence shown here is derived from an EMBL/GenBank/DDBJ whole genome shotgun (WGS) entry which is preliminary data.</text>
</comment>
<sequence length="66" mass="7573">MRCLHYTYNTFSVLRYLLSTQGLTKAFPYTQLQNLGAITPLYQPDKTLATDKQEEVKLLFQGTSIV</sequence>
<organism evidence="1 2">
    <name type="scientific">Cronartium quercuum f. sp. fusiforme G11</name>
    <dbReference type="NCBI Taxonomy" id="708437"/>
    <lineage>
        <taxon>Eukaryota</taxon>
        <taxon>Fungi</taxon>
        <taxon>Dikarya</taxon>
        <taxon>Basidiomycota</taxon>
        <taxon>Pucciniomycotina</taxon>
        <taxon>Pucciniomycetes</taxon>
        <taxon>Pucciniales</taxon>
        <taxon>Coleosporiaceae</taxon>
        <taxon>Cronartium</taxon>
    </lineage>
</organism>
<gene>
    <name evidence="1" type="ORF">CROQUDRAFT_43093</name>
</gene>
<dbReference type="AlphaFoldDB" id="A0A9P6NPR8"/>
<name>A0A9P6NPR8_9BASI</name>
<reference evidence="1" key="1">
    <citation type="submission" date="2013-11" db="EMBL/GenBank/DDBJ databases">
        <title>Genome sequence of the fusiform rust pathogen reveals effectors for host alternation and coevolution with pine.</title>
        <authorList>
            <consortium name="DOE Joint Genome Institute"/>
            <person name="Smith K."/>
            <person name="Pendleton A."/>
            <person name="Kubisiak T."/>
            <person name="Anderson C."/>
            <person name="Salamov A."/>
            <person name="Aerts A."/>
            <person name="Riley R."/>
            <person name="Clum A."/>
            <person name="Lindquist E."/>
            <person name="Ence D."/>
            <person name="Campbell M."/>
            <person name="Kronenberg Z."/>
            <person name="Feau N."/>
            <person name="Dhillon B."/>
            <person name="Hamelin R."/>
            <person name="Burleigh J."/>
            <person name="Smith J."/>
            <person name="Yandell M."/>
            <person name="Nelson C."/>
            <person name="Grigoriev I."/>
            <person name="Davis J."/>
        </authorList>
    </citation>
    <scope>NUCLEOTIDE SEQUENCE</scope>
    <source>
        <strain evidence="1">G11</strain>
    </source>
</reference>
<dbReference type="EMBL" id="MU167249">
    <property type="protein sequence ID" value="KAG0147365.1"/>
    <property type="molecule type" value="Genomic_DNA"/>
</dbReference>
<evidence type="ECO:0000313" key="2">
    <source>
        <dbReference type="Proteomes" id="UP000886653"/>
    </source>
</evidence>
<dbReference type="OrthoDB" id="2717295at2759"/>
<keyword evidence="2" id="KW-1185">Reference proteome</keyword>
<dbReference type="Proteomes" id="UP000886653">
    <property type="component" value="Unassembled WGS sequence"/>
</dbReference>
<proteinExistence type="predicted"/>
<accession>A0A9P6NPR8</accession>